<keyword evidence="3" id="KW-0813">Transport</keyword>
<dbReference type="PANTHER" id="PTHR21716:SF53">
    <property type="entry name" value="PERMEASE PERM-RELATED"/>
    <property type="match status" value="1"/>
</dbReference>
<feature type="transmembrane region" description="Helical" evidence="8">
    <location>
        <begin position="285"/>
        <end position="305"/>
    </location>
</feature>
<name>A0A923I8X2_9FIRM</name>
<keyword evidence="10" id="KW-1185">Reference proteome</keyword>
<dbReference type="AlphaFoldDB" id="A0A923I8X2"/>
<feature type="transmembrane region" description="Helical" evidence="8">
    <location>
        <begin position="259"/>
        <end position="278"/>
    </location>
</feature>
<comment type="caution">
    <text evidence="9">The sequence shown here is derived from an EMBL/GenBank/DDBJ whole genome shotgun (WGS) entry which is preliminary data.</text>
</comment>
<feature type="transmembrane region" description="Helical" evidence="8">
    <location>
        <begin position="325"/>
        <end position="358"/>
    </location>
</feature>
<reference evidence="9" key="1">
    <citation type="submission" date="2020-08" db="EMBL/GenBank/DDBJ databases">
        <title>Genome public.</title>
        <authorList>
            <person name="Liu C."/>
            <person name="Sun Q."/>
        </authorList>
    </citation>
    <scope>NUCLEOTIDE SEQUENCE</scope>
    <source>
        <strain evidence="9">BX8</strain>
    </source>
</reference>
<gene>
    <name evidence="9" type="ORF">H8S23_05690</name>
</gene>
<dbReference type="RefSeq" id="WP_186887366.1">
    <property type="nucleotide sequence ID" value="NZ_JACONZ010000002.1"/>
</dbReference>
<feature type="transmembrane region" description="Helical" evidence="8">
    <location>
        <begin position="39"/>
        <end position="60"/>
    </location>
</feature>
<comment type="similarity">
    <text evidence="2">Belongs to the autoinducer-2 exporter (AI-2E) (TC 2.A.86) family.</text>
</comment>
<dbReference type="EMBL" id="JACONZ010000002">
    <property type="protein sequence ID" value="MBC5580991.1"/>
    <property type="molecule type" value="Genomic_DNA"/>
</dbReference>
<feature type="transmembrane region" description="Helical" evidence="8">
    <location>
        <begin position="12"/>
        <end position="33"/>
    </location>
</feature>
<evidence type="ECO:0000256" key="1">
    <source>
        <dbReference type="ARBA" id="ARBA00004651"/>
    </source>
</evidence>
<feature type="transmembrane region" description="Helical" evidence="8">
    <location>
        <begin position="81"/>
        <end position="102"/>
    </location>
</feature>
<evidence type="ECO:0000256" key="2">
    <source>
        <dbReference type="ARBA" id="ARBA00009773"/>
    </source>
</evidence>
<evidence type="ECO:0000256" key="3">
    <source>
        <dbReference type="ARBA" id="ARBA00022448"/>
    </source>
</evidence>
<dbReference type="InterPro" id="IPR002549">
    <property type="entry name" value="AI-2E-like"/>
</dbReference>
<protein>
    <submittedName>
        <fullName evidence="9">AI-2E family transporter</fullName>
    </submittedName>
</protein>
<dbReference type="GO" id="GO:0055085">
    <property type="term" value="P:transmembrane transport"/>
    <property type="evidence" value="ECO:0007669"/>
    <property type="project" value="TreeGrafter"/>
</dbReference>
<dbReference type="PANTHER" id="PTHR21716">
    <property type="entry name" value="TRANSMEMBRANE PROTEIN"/>
    <property type="match status" value="1"/>
</dbReference>
<organism evidence="9 10">
    <name type="scientific">Anaerofilum hominis</name>
    <dbReference type="NCBI Taxonomy" id="2763016"/>
    <lineage>
        <taxon>Bacteria</taxon>
        <taxon>Bacillati</taxon>
        <taxon>Bacillota</taxon>
        <taxon>Clostridia</taxon>
        <taxon>Eubacteriales</taxon>
        <taxon>Oscillospiraceae</taxon>
        <taxon>Anaerofilum</taxon>
    </lineage>
</organism>
<evidence type="ECO:0000256" key="8">
    <source>
        <dbReference type="SAM" id="Phobius"/>
    </source>
</evidence>
<evidence type="ECO:0000256" key="6">
    <source>
        <dbReference type="ARBA" id="ARBA00022989"/>
    </source>
</evidence>
<dbReference type="GO" id="GO:0005886">
    <property type="term" value="C:plasma membrane"/>
    <property type="evidence" value="ECO:0007669"/>
    <property type="project" value="UniProtKB-SubCell"/>
</dbReference>
<comment type="subcellular location">
    <subcellularLocation>
        <location evidence="1">Cell membrane</location>
        <topology evidence="1">Multi-pass membrane protein</topology>
    </subcellularLocation>
</comment>
<sequence length="392" mass="42558">MKEKNKWLWSHRTLANLFVVLVGIAFYLCLSNFDLVRGKVAEVVKIFTPFIAGFALAYLLNLPMRFFERRVFRRFRARRGLAILASYLLAGVVLAVLLGLVLPQLVQSVMALAANVPIYLRNLNELLDFVIDKFHVDEEIVSQLGMTYKEIVQKLTAIVTAAAPQLLNFSVALGSGVVTGLTALISSIYMLAGKDKLIFQLKKVVYALMPTPKAKRFLSVCGHANGVFAGFINGKLIDSAIIGVLCFVCMSLLRMPLALLISAVVGATNVIPFFGPFIGAIPSVMILLIVDPWSALWFCILIILLQQFDGNILGPKILGDSTGLSAIWVLVAIIVGGGLFGFAGMLLGVPAFAVLYSLSSDFIAARLAARGVDAAGEPLQPPQEKTEEERAQ</sequence>
<keyword evidence="7 8" id="KW-0472">Membrane</keyword>
<accession>A0A923I8X2</accession>
<evidence type="ECO:0000256" key="4">
    <source>
        <dbReference type="ARBA" id="ARBA00022475"/>
    </source>
</evidence>
<evidence type="ECO:0000256" key="5">
    <source>
        <dbReference type="ARBA" id="ARBA00022692"/>
    </source>
</evidence>
<evidence type="ECO:0000313" key="10">
    <source>
        <dbReference type="Proteomes" id="UP000659630"/>
    </source>
</evidence>
<dbReference type="Pfam" id="PF01594">
    <property type="entry name" value="AI-2E_transport"/>
    <property type="match status" value="1"/>
</dbReference>
<evidence type="ECO:0000256" key="7">
    <source>
        <dbReference type="ARBA" id="ARBA00023136"/>
    </source>
</evidence>
<keyword evidence="5 8" id="KW-0812">Transmembrane</keyword>
<proteinExistence type="inferred from homology"/>
<feature type="transmembrane region" description="Helical" evidence="8">
    <location>
        <begin position="169"/>
        <end position="192"/>
    </location>
</feature>
<dbReference type="Proteomes" id="UP000659630">
    <property type="component" value="Unassembled WGS sequence"/>
</dbReference>
<evidence type="ECO:0000313" key="9">
    <source>
        <dbReference type="EMBL" id="MBC5580991.1"/>
    </source>
</evidence>
<keyword evidence="4" id="KW-1003">Cell membrane</keyword>
<keyword evidence="6 8" id="KW-1133">Transmembrane helix</keyword>